<accession>A0A210PNE6</accession>
<dbReference type="PANTHER" id="PTHR23334">
    <property type="entry name" value="CCAAT/ENHANCER BINDING PROTEIN"/>
    <property type="match status" value="1"/>
</dbReference>
<evidence type="ECO:0000256" key="2">
    <source>
        <dbReference type="SAM" id="MobiDB-lite"/>
    </source>
</evidence>
<dbReference type="Gene3D" id="1.20.5.170">
    <property type="match status" value="1"/>
</dbReference>
<dbReference type="InterPro" id="IPR046347">
    <property type="entry name" value="bZIP_sf"/>
</dbReference>
<dbReference type="EMBL" id="NEDP02005575">
    <property type="protein sequence ID" value="OWF38008.1"/>
    <property type="molecule type" value="Genomic_DNA"/>
</dbReference>
<dbReference type="Proteomes" id="UP000242188">
    <property type="component" value="Unassembled WGS sequence"/>
</dbReference>
<dbReference type="GO" id="GO:0000978">
    <property type="term" value="F:RNA polymerase II cis-regulatory region sequence-specific DNA binding"/>
    <property type="evidence" value="ECO:0007669"/>
    <property type="project" value="TreeGrafter"/>
</dbReference>
<dbReference type="GO" id="GO:0000981">
    <property type="term" value="F:DNA-binding transcription factor activity, RNA polymerase II-specific"/>
    <property type="evidence" value="ECO:0007669"/>
    <property type="project" value="TreeGrafter"/>
</dbReference>
<feature type="domain" description="BZIP" evidence="3">
    <location>
        <begin position="282"/>
        <end position="345"/>
    </location>
</feature>
<dbReference type="CDD" id="cd14693">
    <property type="entry name" value="bZIP_CEBP"/>
    <property type="match status" value="1"/>
</dbReference>
<feature type="compositionally biased region" description="Low complexity" evidence="2">
    <location>
        <begin position="255"/>
        <end position="269"/>
    </location>
</feature>
<dbReference type="STRING" id="6573.A0A210PNE6"/>
<feature type="compositionally biased region" description="Basic and acidic residues" evidence="2">
    <location>
        <begin position="276"/>
        <end position="287"/>
    </location>
</feature>
<evidence type="ECO:0000313" key="4">
    <source>
        <dbReference type="EMBL" id="OWF38008.1"/>
    </source>
</evidence>
<evidence type="ECO:0000256" key="1">
    <source>
        <dbReference type="SAM" id="Coils"/>
    </source>
</evidence>
<dbReference type="InterPro" id="IPR031106">
    <property type="entry name" value="C/EBP"/>
</dbReference>
<dbReference type="PANTHER" id="PTHR23334:SF20">
    <property type="entry name" value="BASIC LEUCINE ZIPPER 24"/>
    <property type="match status" value="1"/>
</dbReference>
<dbReference type="SMART" id="SM00338">
    <property type="entry name" value="BRLZ"/>
    <property type="match status" value="1"/>
</dbReference>
<dbReference type="OrthoDB" id="10032067at2759"/>
<reference evidence="4 5" key="1">
    <citation type="journal article" date="2017" name="Nat. Ecol. Evol.">
        <title>Scallop genome provides insights into evolution of bilaterian karyotype and development.</title>
        <authorList>
            <person name="Wang S."/>
            <person name="Zhang J."/>
            <person name="Jiao W."/>
            <person name="Li J."/>
            <person name="Xun X."/>
            <person name="Sun Y."/>
            <person name="Guo X."/>
            <person name="Huan P."/>
            <person name="Dong B."/>
            <person name="Zhang L."/>
            <person name="Hu X."/>
            <person name="Sun X."/>
            <person name="Wang J."/>
            <person name="Zhao C."/>
            <person name="Wang Y."/>
            <person name="Wang D."/>
            <person name="Huang X."/>
            <person name="Wang R."/>
            <person name="Lv J."/>
            <person name="Li Y."/>
            <person name="Zhang Z."/>
            <person name="Liu B."/>
            <person name="Lu W."/>
            <person name="Hui Y."/>
            <person name="Liang J."/>
            <person name="Zhou Z."/>
            <person name="Hou R."/>
            <person name="Li X."/>
            <person name="Liu Y."/>
            <person name="Li H."/>
            <person name="Ning X."/>
            <person name="Lin Y."/>
            <person name="Zhao L."/>
            <person name="Xing Q."/>
            <person name="Dou J."/>
            <person name="Li Y."/>
            <person name="Mao J."/>
            <person name="Guo H."/>
            <person name="Dou H."/>
            <person name="Li T."/>
            <person name="Mu C."/>
            <person name="Jiang W."/>
            <person name="Fu Q."/>
            <person name="Fu X."/>
            <person name="Miao Y."/>
            <person name="Liu J."/>
            <person name="Yu Q."/>
            <person name="Li R."/>
            <person name="Liao H."/>
            <person name="Li X."/>
            <person name="Kong Y."/>
            <person name="Jiang Z."/>
            <person name="Chourrout D."/>
            <person name="Li R."/>
            <person name="Bao Z."/>
        </authorList>
    </citation>
    <scope>NUCLEOTIDE SEQUENCE [LARGE SCALE GENOMIC DNA]</scope>
    <source>
        <strain evidence="4 5">PY_sf001</strain>
    </source>
</reference>
<comment type="caution">
    <text evidence="4">The sequence shown here is derived from an EMBL/GenBank/DDBJ whole genome shotgun (WGS) entry which is preliminary data.</text>
</comment>
<dbReference type="SUPFAM" id="SSF57959">
    <property type="entry name" value="Leucine zipper domain"/>
    <property type="match status" value="1"/>
</dbReference>
<protein>
    <submittedName>
        <fullName evidence="4">CCAAT/enhancer-binding protein beta</fullName>
    </submittedName>
</protein>
<dbReference type="Pfam" id="PF07716">
    <property type="entry name" value="bZIP_2"/>
    <property type="match status" value="1"/>
</dbReference>
<proteinExistence type="predicted"/>
<dbReference type="PROSITE" id="PS50217">
    <property type="entry name" value="BZIP"/>
    <property type="match status" value="1"/>
</dbReference>
<feature type="coiled-coil region" evidence="1">
    <location>
        <begin position="307"/>
        <end position="341"/>
    </location>
</feature>
<organism evidence="4 5">
    <name type="scientific">Mizuhopecten yessoensis</name>
    <name type="common">Japanese scallop</name>
    <name type="synonym">Patinopecten yessoensis</name>
    <dbReference type="NCBI Taxonomy" id="6573"/>
    <lineage>
        <taxon>Eukaryota</taxon>
        <taxon>Metazoa</taxon>
        <taxon>Spiralia</taxon>
        <taxon>Lophotrochozoa</taxon>
        <taxon>Mollusca</taxon>
        <taxon>Bivalvia</taxon>
        <taxon>Autobranchia</taxon>
        <taxon>Pteriomorphia</taxon>
        <taxon>Pectinida</taxon>
        <taxon>Pectinoidea</taxon>
        <taxon>Pectinidae</taxon>
        <taxon>Mizuhopecten</taxon>
    </lineage>
</organism>
<feature type="region of interest" description="Disordered" evidence="2">
    <location>
        <begin position="218"/>
        <end position="300"/>
    </location>
</feature>
<dbReference type="AlphaFoldDB" id="A0A210PNE6"/>
<keyword evidence="5" id="KW-1185">Reference proteome</keyword>
<dbReference type="InterPro" id="IPR004827">
    <property type="entry name" value="bZIP"/>
</dbReference>
<name>A0A210PNE6_MIZYE</name>
<evidence type="ECO:0000259" key="3">
    <source>
        <dbReference type="PROSITE" id="PS50217"/>
    </source>
</evidence>
<sequence>MSNYQSVNVSNRNLNDSRVLYGPRSVFQSNLFAQTGKALDIPILSFNDNNFPGSPCPNGTLTTPGPESPHLYDIGIEELKSAFLVVNGEEERSLLPDLDPTLENSVDIDKLLNSQLIGEPNLEDYISLDLEGGHASNDFDTGNEVVNENITRPTVKQFSSIVQPETEYMQQGQILEDILGTERAGWQQIVTIKPEDLGLPPCQSSVLLEPVTRLLTSTTTCASAPPTPPSTPAPLSPTPSTASSSKEPISPRGPLPRGRPGRKPSGAGPVRQSRKRQLDKESEEYRDKRSRNNVAVRKSRDKAKIKQVETESRVEDLVSENESLQKKVELLSKELNVLKSLFVNVGAALPENFLKLIGKS</sequence>
<gene>
    <name evidence="4" type="ORF">KP79_PYT14328</name>
</gene>
<dbReference type="GO" id="GO:0006351">
    <property type="term" value="P:DNA-templated transcription"/>
    <property type="evidence" value="ECO:0007669"/>
    <property type="project" value="InterPro"/>
</dbReference>
<keyword evidence="1" id="KW-0175">Coiled coil</keyword>
<evidence type="ECO:0000313" key="5">
    <source>
        <dbReference type="Proteomes" id="UP000242188"/>
    </source>
</evidence>
<feature type="compositionally biased region" description="Pro residues" evidence="2">
    <location>
        <begin position="225"/>
        <end position="237"/>
    </location>
</feature>